<dbReference type="RefSeq" id="WP_066228318.1">
    <property type="nucleotide sequence ID" value="NZ_JARTFQ010000001.1"/>
</dbReference>
<proteinExistence type="inferred from homology"/>
<dbReference type="InterPro" id="IPR036390">
    <property type="entry name" value="WH_DNA-bd_sf"/>
</dbReference>
<organism evidence="6 7">
    <name type="scientific">Metabacillus fastidiosus</name>
    <dbReference type="NCBI Taxonomy" id="1458"/>
    <lineage>
        <taxon>Bacteria</taxon>
        <taxon>Bacillati</taxon>
        <taxon>Bacillota</taxon>
        <taxon>Bacilli</taxon>
        <taxon>Bacillales</taxon>
        <taxon>Bacillaceae</taxon>
        <taxon>Metabacillus</taxon>
    </lineage>
</organism>
<dbReference type="Pfam" id="PF03466">
    <property type="entry name" value="LysR_substrate"/>
    <property type="match status" value="1"/>
</dbReference>
<keyword evidence="7" id="KW-1185">Reference proteome</keyword>
<protein>
    <submittedName>
        <fullName evidence="6">LysR family transcriptional regulator</fullName>
    </submittedName>
</protein>
<gene>
    <name evidence="6" type="ORF">P9271_19195</name>
</gene>
<reference evidence="6 7" key="1">
    <citation type="submission" date="2023-03" db="EMBL/GenBank/DDBJ databases">
        <title>Bacillus Genome Sequencing.</title>
        <authorList>
            <person name="Dunlap C."/>
        </authorList>
    </citation>
    <scope>NUCLEOTIDE SEQUENCE [LARGE SCALE GENOMIC DNA]</scope>
    <source>
        <strain evidence="6 7">NRS-1717</strain>
    </source>
</reference>
<comment type="caution">
    <text evidence="6">The sequence shown here is derived from an EMBL/GenBank/DDBJ whole genome shotgun (WGS) entry which is preliminary data.</text>
</comment>
<evidence type="ECO:0000256" key="1">
    <source>
        <dbReference type="ARBA" id="ARBA00009437"/>
    </source>
</evidence>
<dbReference type="Gene3D" id="3.40.190.290">
    <property type="match status" value="1"/>
</dbReference>
<evidence type="ECO:0000256" key="2">
    <source>
        <dbReference type="ARBA" id="ARBA00023015"/>
    </source>
</evidence>
<evidence type="ECO:0000313" key="6">
    <source>
        <dbReference type="EMBL" id="MED4403438.1"/>
    </source>
</evidence>
<dbReference type="SUPFAM" id="SSF53850">
    <property type="entry name" value="Periplasmic binding protein-like II"/>
    <property type="match status" value="1"/>
</dbReference>
<feature type="domain" description="HTH lysR-type" evidence="5">
    <location>
        <begin position="1"/>
        <end position="59"/>
    </location>
</feature>
<dbReference type="Gene3D" id="1.10.10.10">
    <property type="entry name" value="Winged helix-like DNA-binding domain superfamily/Winged helix DNA-binding domain"/>
    <property type="match status" value="1"/>
</dbReference>
<keyword evidence="3" id="KW-0238">DNA-binding</keyword>
<dbReference type="PANTHER" id="PTHR30126:SF40">
    <property type="entry name" value="HTH-TYPE TRANSCRIPTIONAL REGULATOR GLTR"/>
    <property type="match status" value="1"/>
</dbReference>
<evidence type="ECO:0000313" key="7">
    <source>
        <dbReference type="Proteomes" id="UP001342826"/>
    </source>
</evidence>
<name>A0ABU6P337_9BACI</name>
<accession>A0ABU6P337</accession>
<dbReference type="Pfam" id="PF00126">
    <property type="entry name" value="HTH_1"/>
    <property type="match status" value="1"/>
</dbReference>
<dbReference type="PROSITE" id="PS50931">
    <property type="entry name" value="HTH_LYSR"/>
    <property type="match status" value="1"/>
</dbReference>
<keyword evidence="4" id="KW-0804">Transcription</keyword>
<evidence type="ECO:0000256" key="3">
    <source>
        <dbReference type="ARBA" id="ARBA00023125"/>
    </source>
</evidence>
<dbReference type="InterPro" id="IPR000847">
    <property type="entry name" value="LysR_HTH_N"/>
</dbReference>
<dbReference type="InterPro" id="IPR036388">
    <property type="entry name" value="WH-like_DNA-bd_sf"/>
</dbReference>
<comment type="similarity">
    <text evidence="1">Belongs to the LysR transcriptional regulatory family.</text>
</comment>
<dbReference type="Proteomes" id="UP001342826">
    <property type="component" value="Unassembled WGS sequence"/>
</dbReference>
<sequence length="303" mass="34952">MNLQQLKIFVSTAQTGKLIKTAELLNLKQPTVTFHLNRLQENLGVPLFTQTSSRNWKLTDAGEALYYYAMQIVHLAEESERTMKEYKSLQRGNVSLGASYTPASYILPPYLSNFQKQYEEVHISLMVKKAPSILEKVKNYELDLGVIAYGKLQDNNLSIIPIIEDKLVLIMHPDHPLNHMETIRPTDLIPFPFILHEKNSVSRRLTEKWALENNIELTIRMEIGSIQTIKEAIASNIGLSIVPKLSVEREIKEGRLVEKPLPNYINERFIYIIYRKNQLLTPLMEKFMNFLTISLKELNKAVK</sequence>
<evidence type="ECO:0000256" key="4">
    <source>
        <dbReference type="ARBA" id="ARBA00023163"/>
    </source>
</evidence>
<dbReference type="InterPro" id="IPR005119">
    <property type="entry name" value="LysR_subst-bd"/>
</dbReference>
<dbReference type="SUPFAM" id="SSF46785">
    <property type="entry name" value="Winged helix' DNA-binding domain"/>
    <property type="match status" value="1"/>
</dbReference>
<dbReference type="PANTHER" id="PTHR30126">
    <property type="entry name" value="HTH-TYPE TRANSCRIPTIONAL REGULATOR"/>
    <property type="match status" value="1"/>
</dbReference>
<dbReference type="GeneID" id="301140775"/>
<dbReference type="EMBL" id="JARTFS010000016">
    <property type="protein sequence ID" value="MED4403438.1"/>
    <property type="molecule type" value="Genomic_DNA"/>
</dbReference>
<evidence type="ECO:0000259" key="5">
    <source>
        <dbReference type="PROSITE" id="PS50931"/>
    </source>
</evidence>
<keyword evidence="2" id="KW-0805">Transcription regulation</keyword>